<protein>
    <recommendedName>
        <fullName evidence="1">J domain-containing protein</fullName>
    </recommendedName>
</protein>
<gene>
    <name evidence="2" type="ORF">Vafri_14214</name>
</gene>
<dbReference type="EMBL" id="BNCO01000034">
    <property type="protein sequence ID" value="GIL59312.1"/>
    <property type="molecule type" value="Genomic_DNA"/>
</dbReference>
<organism evidence="2 3">
    <name type="scientific">Volvox africanus</name>
    <dbReference type="NCBI Taxonomy" id="51714"/>
    <lineage>
        <taxon>Eukaryota</taxon>
        <taxon>Viridiplantae</taxon>
        <taxon>Chlorophyta</taxon>
        <taxon>core chlorophytes</taxon>
        <taxon>Chlorophyceae</taxon>
        <taxon>CS clade</taxon>
        <taxon>Chlamydomonadales</taxon>
        <taxon>Volvocaceae</taxon>
        <taxon>Volvox</taxon>
    </lineage>
</organism>
<dbReference type="InterPro" id="IPR036869">
    <property type="entry name" value="J_dom_sf"/>
</dbReference>
<dbReference type="SUPFAM" id="SSF46565">
    <property type="entry name" value="Chaperone J-domain"/>
    <property type="match status" value="1"/>
</dbReference>
<dbReference type="PRINTS" id="PR00625">
    <property type="entry name" value="JDOMAIN"/>
</dbReference>
<dbReference type="InterPro" id="IPR050817">
    <property type="entry name" value="DjlA_DnaK_co-chaperone"/>
</dbReference>
<dbReference type="InterPro" id="IPR001623">
    <property type="entry name" value="DnaJ_domain"/>
</dbReference>
<dbReference type="PANTHER" id="PTHR24074">
    <property type="entry name" value="CO-CHAPERONE PROTEIN DJLA"/>
    <property type="match status" value="1"/>
</dbReference>
<dbReference type="PROSITE" id="PS50076">
    <property type="entry name" value="DNAJ_2"/>
    <property type="match status" value="1"/>
</dbReference>
<evidence type="ECO:0000313" key="2">
    <source>
        <dbReference type="EMBL" id="GIL59312.1"/>
    </source>
</evidence>
<sequence length="238" mass="26107">MATVELIAAYDKLGVMSTASKAEVKEAFVRLCKQCHPDKVPAAQRAVAEARFRDIKEAYDTILRGQAGYNVPPPGSGPNAKYARAYYRAHGMGMDFGERGPIRCGGPFGGFATEWDFYRAMFRCACACACGVRAKPVSGLRSPHSLRIYIDRNLWIIMRRALLLGPPYSPSRLVLVYSVSVPGLVLFVFPPPDNFYHLLPGSSVECVAYMRPALLHPLSLHPPLPPSRSSLSLSDPHG</sequence>
<name>A0A8J4BI96_9CHLO</name>
<feature type="domain" description="J" evidence="1">
    <location>
        <begin position="8"/>
        <end position="91"/>
    </location>
</feature>
<dbReference type="Proteomes" id="UP000747399">
    <property type="component" value="Unassembled WGS sequence"/>
</dbReference>
<evidence type="ECO:0000313" key="3">
    <source>
        <dbReference type="Proteomes" id="UP000747399"/>
    </source>
</evidence>
<dbReference type="CDD" id="cd06257">
    <property type="entry name" value="DnaJ"/>
    <property type="match status" value="1"/>
</dbReference>
<reference evidence="2" key="1">
    <citation type="journal article" date="2021" name="Proc. Natl. Acad. Sci. U.S.A.">
        <title>Three genomes in the algal genus Volvox reveal the fate of a haploid sex-determining region after a transition to homothallism.</title>
        <authorList>
            <person name="Yamamoto K."/>
            <person name="Hamaji T."/>
            <person name="Kawai-Toyooka H."/>
            <person name="Matsuzaki R."/>
            <person name="Takahashi F."/>
            <person name="Nishimura Y."/>
            <person name="Kawachi M."/>
            <person name="Noguchi H."/>
            <person name="Minakuchi Y."/>
            <person name="Umen J.G."/>
            <person name="Toyoda A."/>
            <person name="Nozaki H."/>
        </authorList>
    </citation>
    <scope>NUCLEOTIDE SEQUENCE</scope>
    <source>
        <strain evidence="2">NIES-3780</strain>
    </source>
</reference>
<dbReference type="SMART" id="SM00271">
    <property type="entry name" value="DnaJ"/>
    <property type="match status" value="1"/>
</dbReference>
<evidence type="ECO:0000259" key="1">
    <source>
        <dbReference type="PROSITE" id="PS50076"/>
    </source>
</evidence>
<comment type="caution">
    <text evidence="2">The sequence shown here is derived from an EMBL/GenBank/DDBJ whole genome shotgun (WGS) entry which is preliminary data.</text>
</comment>
<accession>A0A8J4BI96</accession>
<dbReference type="Gene3D" id="1.10.287.110">
    <property type="entry name" value="DnaJ domain"/>
    <property type="match status" value="1"/>
</dbReference>
<dbReference type="AlphaFoldDB" id="A0A8J4BI96"/>
<keyword evidence="3" id="KW-1185">Reference proteome</keyword>
<dbReference type="Pfam" id="PF00226">
    <property type="entry name" value="DnaJ"/>
    <property type="match status" value="1"/>
</dbReference>
<proteinExistence type="predicted"/>